<keyword evidence="5" id="KW-0597">Phosphoprotein</keyword>
<keyword evidence="4" id="KW-0813">Transport</keyword>
<feature type="region of interest" description="Disordered" evidence="11">
    <location>
        <begin position="1"/>
        <end position="33"/>
    </location>
</feature>
<evidence type="ECO:0000256" key="8">
    <source>
        <dbReference type="ARBA" id="ARBA00023136"/>
    </source>
</evidence>
<dbReference type="PIRSF" id="PIRSF037096">
    <property type="entry name" value="AP3_complex_beta"/>
    <property type="match status" value="1"/>
</dbReference>
<comment type="caution">
    <text evidence="13">The sequence shown here is derived from an EMBL/GenBank/DDBJ whole genome shotgun (WGS) entry which is preliminary data.</text>
</comment>
<feature type="compositionally biased region" description="Basic residues" evidence="11">
    <location>
        <begin position="740"/>
        <end position="751"/>
    </location>
</feature>
<name>A0A7L1MHQ6_BOMGA</name>
<comment type="subcellular location">
    <subcellularLocation>
        <location evidence="1">Cytoplasmic vesicle</location>
        <location evidence="1">Clathrin-coated vesicle membrane</location>
        <topology evidence="1">Peripheral membrane protein</topology>
        <orientation evidence="1">Cytoplasmic side</orientation>
    </subcellularLocation>
    <subcellularLocation>
        <location evidence="2">Golgi apparatus</location>
    </subcellularLocation>
</comment>
<dbReference type="GO" id="GO:0016192">
    <property type="term" value="P:vesicle-mediated transport"/>
    <property type="evidence" value="ECO:0007669"/>
    <property type="project" value="InterPro"/>
</dbReference>
<evidence type="ECO:0000256" key="6">
    <source>
        <dbReference type="ARBA" id="ARBA00022927"/>
    </source>
</evidence>
<feature type="compositionally biased region" description="Basic and acidic residues" evidence="11">
    <location>
        <begin position="664"/>
        <end position="675"/>
    </location>
</feature>
<evidence type="ECO:0000256" key="5">
    <source>
        <dbReference type="ARBA" id="ARBA00022553"/>
    </source>
</evidence>
<comment type="function">
    <text evidence="10">Subunit of non-clathrin- and clathrin-associated adaptor protein complex 3 (AP-3) that plays a role in protein sorting in the late-Golgi/trans-Golgi network (TGN) and/or endosomes. The AP complexes mediate both the recruitment of clathrin to membranes and the recognition of sorting signals within the cytosolic tails of transmembrane cargo molecules. AP-3 appears to be involved in the sorting of a subset of transmembrane proteins targeted to lysosomes and lysosome-related organelles. In concert with the BLOC-1 complex, AP-3 is required to target cargos into vesicles assembled at cell bodies for delivery into neurites and nerve terminals.</text>
</comment>
<dbReference type="InterPro" id="IPR056314">
    <property type="entry name" value="AP3B1/2_C"/>
</dbReference>
<feature type="compositionally biased region" description="Low complexity" evidence="11">
    <location>
        <begin position="759"/>
        <end position="776"/>
    </location>
</feature>
<evidence type="ECO:0000256" key="2">
    <source>
        <dbReference type="ARBA" id="ARBA00004555"/>
    </source>
</evidence>
<comment type="similarity">
    <text evidence="3">Belongs to the adaptor complexes large subunit family.</text>
</comment>
<feature type="domain" description="AP-3 complex subunit beta C-terminal" evidence="12">
    <location>
        <begin position="790"/>
        <end position="937"/>
    </location>
</feature>
<dbReference type="OrthoDB" id="302453at2759"/>
<keyword evidence="7" id="KW-0333">Golgi apparatus</keyword>
<dbReference type="GO" id="GO:0006886">
    <property type="term" value="P:intracellular protein transport"/>
    <property type="evidence" value="ECO:0007669"/>
    <property type="project" value="InterPro"/>
</dbReference>
<gene>
    <name evidence="13" type="primary">Ap3b2</name>
    <name evidence="13" type="ORF">BOMGAR_R00564</name>
</gene>
<dbReference type="Proteomes" id="UP000532545">
    <property type="component" value="Unassembled WGS sequence"/>
</dbReference>
<proteinExistence type="inferred from homology"/>
<feature type="compositionally biased region" description="Low complexity" evidence="11">
    <location>
        <begin position="698"/>
        <end position="713"/>
    </location>
</feature>
<evidence type="ECO:0000313" key="13">
    <source>
        <dbReference type="EMBL" id="NXN86809.1"/>
    </source>
</evidence>
<evidence type="ECO:0000256" key="9">
    <source>
        <dbReference type="ARBA" id="ARBA00023329"/>
    </source>
</evidence>
<organism evidence="13 14">
    <name type="scientific">Bombycilla garrulus</name>
    <name type="common">Bohemian waxwing</name>
    <name type="synonym">Lanius garrulus</name>
    <dbReference type="NCBI Taxonomy" id="125297"/>
    <lineage>
        <taxon>Eukaryota</taxon>
        <taxon>Metazoa</taxon>
        <taxon>Chordata</taxon>
        <taxon>Craniata</taxon>
        <taxon>Vertebrata</taxon>
        <taxon>Euteleostomi</taxon>
        <taxon>Archelosauria</taxon>
        <taxon>Archosauria</taxon>
        <taxon>Dinosauria</taxon>
        <taxon>Saurischia</taxon>
        <taxon>Theropoda</taxon>
        <taxon>Coelurosauria</taxon>
        <taxon>Aves</taxon>
        <taxon>Neognathae</taxon>
        <taxon>Neoaves</taxon>
        <taxon>Telluraves</taxon>
        <taxon>Australaves</taxon>
        <taxon>Passeriformes</taxon>
        <taxon>Bombycillidae</taxon>
        <taxon>Bombycilla</taxon>
    </lineage>
</organism>
<dbReference type="Pfam" id="PF14796">
    <property type="entry name" value="AP3B1_C"/>
    <property type="match status" value="1"/>
</dbReference>
<feature type="non-terminal residue" evidence="13">
    <location>
        <position position="1072"/>
    </location>
</feature>
<evidence type="ECO:0000256" key="7">
    <source>
        <dbReference type="ARBA" id="ARBA00023034"/>
    </source>
</evidence>
<dbReference type="GO" id="GO:0030123">
    <property type="term" value="C:AP-3 adaptor complex"/>
    <property type="evidence" value="ECO:0007669"/>
    <property type="project" value="InterPro"/>
</dbReference>
<dbReference type="Pfam" id="PF24080">
    <property type="entry name" value="AP3B1_C_2"/>
    <property type="match status" value="1"/>
</dbReference>
<feature type="non-terminal residue" evidence="13">
    <location>
        <position position="1"/>
    </location>
</feature>
<dbReference type="SMART" id="SM01355">
    <property type="entry name" value="AP3B1_C"/>
    <property type="match status" value="1"/>
</dbReference>
<reference evidence="13 14" key="1">
    <citation type="submission" date="2019-09" db="EMBL/GenBank/DDBJ databases">
        <title>Bird 10,000 Genomes (B10K) Project - Family phase.</title>
        <authorList>
            <person name="Zhang G."/>
        </authorList>
    </citation>
    <scope>NUCLEOTIDE SEQUENCE [LARGE SCALE GENOMIC DNA]</scope>
    <source>
        <strain evidence="13">B10K-DU-002-23</strain>
        <tissue evidence="13">Muscle</tissue>
    </source>
</reference>
<dbReference type="InterPro" id="IPR016024">
    <property type="entry name" value="ARM-type_fold"/>
</dbReference>
<dbReference type="Pfam" id="PF01602">
    <property type="entry name" value="Adaptin_N"/>
    <property type="match status" value="1"/>
</dbReference>
<dbReference type="SUPFAM" id="SSF48371">
    <property type="entry name" value="ARM repeat"/>
    <property type="match status" value="1"/>
</dbReference>
<dbReference type="InterPro" id="IPR026739">
    <property type="entry name" value="AP_beta"/>
</dbReference>
<dbReference type="Gene3D" id="1.25.10.10">
    <property type="entry name" value="Leucine-rich Repeat Variant"/>
    <property type="match status" value="1"/>
</dbReference>
<keyword evidence="8" id="KW-0472">Membrane</keyword>
<dbReference type="PANTHER" id="PTHR11134">
    <property type="entry name" value="ADAPTOR COMPLEX SUBUNIT BETA FAMILY MEMBER"/>
    <property type="match status" value="1"/>
</dbReference>
<evidence type="ECO:0000256" key="1">
    <source>
        <dbReference type="ARBA" id="ARBA00004145"/>
    </source>
</evidence>
<keyword evidence="14" id="KW-1185">Reference proteome</keyword>
<dbReference type="InterPro" id="IPR002553">
    <property type="entry name" value="Clathrin/coatomer_adapt-like_N"/>
</dbReference>
<accession>A0A7L1MHQ6</accession>
<dbReference type="EMBL" id="VXBU01013530">
    <property type="protein sequence ID" value="NXN86809.1"/>
    <property type="molecule type" value="Genomic_DNA"/>
</dbReference>
<evidence type="ECO:0000256" key="11">
    <source>
        <dbReference type="SAM" id="MobiDB-lite"/>
    </source>
</evidence>
<dbReference type="GO" id="GO:0030665">
    <property type="term" value="C:clathrin-coated vesicle membrane"/>
    <property type="evidence" value="ECO:0007669"/>
    <property type="project" value="UniProtKB-SubCell"/>
</dbReference>
<protein>
    <submittedName>
        <fullName evidence="13">AP3B2 protein</fullName>
    </submittedName>
</protein>
<evidence type="ECO:0000256" key="10">
    <source>
        <dbReference type="ARBA" id="ARBA00023570"/>
    </source>
</evidence>
<evidence type="ECO:0000256" key="4">
    <source>
        <dbReference type="ARBA" id="ARBA00022448"/>
    </source>
</evidence>
<keyword evidence="9" id="KW-0968">Cytoplasmic vesicle</keyword>
<keyword evidence="6" id="KW-0653">Protein transport</keyword>
<dbReference type="InterPro" id="IPR026740">
    <property type="entry name" value="AP3_beta"/>
</dbReference>
<evidence type="ECO:0000313" key="14">
    <source>
        <dbReference type="Proteomes" id="UP000532545"/>
    </source>
</evidence>
<evidence type="ECO:0000256" key="3">
    <source>
        <dbReference type="ARBA" id="ARBA00006613"/>
    </source>
</evidence>
<dbReference type="InterPro" id="IPR029390">
    <property type="entry name" value="AP3B_C"/>
</dbReference>
<evidence type="ECO:0000259" key="12">
    <source>
        <dbReference type="SMART" id="SM01355"/>
    </source>
</evidence>
<sequence length="1072" mass="118820">MAASPAYGEEKGGSSSLGEPEYGHDPASGGIFSSDYKRHDDLKEMLDSNKDSLKLEAMKRIVAMIARGKNASDLFPAVVKNVACKNIEVKKLVYVYLVRYAEEQQDLALLSISTFQRGLKDPNQLIRASALRVLSSIRVPIIVPIMMLAIKEAASDMSPYVRKTAAHAIPKLYSLDSDQKDQLIEVIEKLLADKTTLVAGSVVMAFEEVCPERIDLIHKNYRKLCNLLIDVEEWGQVVIINMLTRYARTQFLSPNQNESLLEENTEKAFYGSEEEDAKDAKAEAASLAKRKPYVMDPDHRLLLRNTKPLLQSRNAAVVMAVAQLYFHLAPKAEVGVIAKALVRLLRSHSEVQYVVLQNVATMSIKRRGMFEPYLKSFYIRSTDPTQIKILKLEVLTNLANETNISTILREFQTYIRSMDKDFVAATIQAIGRCATNIGKVRDTCLNGLVQLLSNRDELVVAESVVVIKKLLQMQPAQHSEIIKHMAKLTDNIQVPMARASILWLIGEYCEHVPKIAPDVLRKMAKSFTNEEDIVKLQVINLAAKLYLTNSKQSKLLTQYVLNLAKYDQNYDIRDRARFIRQLIVPTEKSGALNKYAKKLFLAQKPAPILESSFKDRDHFQLGSLSHLLNAKAVGYQELPDWPDEAPDPSVRNVEVPEWTKCTSREKRKEKVEKPFYSDSEGESGPTESADSEPESGSEENGSSSSSSGSSSSGTEEEEEEEEEDSGEHPSEEEEEEKGAKKAKKKAPQGRKGHAETSSEEASTSESSSSGSDSGSEAEAKQRKAPSRSKATPKEISLLDLDDFTPSPPQPIPSSSIISTSLVTDLEGLTLTDTSLTPTLLSPAFSAVKTYELLHRMAGEGLAVEYCFSRRPFPGDPHMVAVQIQISNNTDAEVKNLRVNEPKPLSGMRIQEFPEIEHLAPGDTASVVMGIDFCDSTQAANFQLCTHTRQFYVSIQPPVGELMAPVFMSENEFKKEQGKLMGMSEITEKLTLPEKCRSDHTIVQQVTSAANVGRVPCGASNEYRFAAKTVTSGSLVLITLERREGSTAQLTINSEKMVIGTMLVKDIIQALAQ</sequence>
<dbReference type="InterPro" id="IPR011989">
    <property type="entry name" value="ARM-like"/>
</dbReference>
<dbReference type="GO" id="GO:0005794">
    <property type="term" value="C:Golgi apparatus"/>
    <property type="evidence" value="ECO:0007669"/>
    <property type="project" value="UniProtKB-SubCell"/>
</dbReference>
<feature type="region of interest" description="Disordered" evidence="11">
    <location>
        <begin position="664"/>
        <end position="793"/>
    </location>
</feature>
<feature type="compositionally biased region" description="Acidic residues" evidence="11">
    <location>
        <begin position="714"/>
        <end position="736"/>
    </location>
</feature>
<dbReference type="AlphaFoldDB" id="A0A7L1MHQ6"/>